<dbReference type="Pfam" id="PF05975">
    <property type="entry name" value="EcsB"/>
    <property type="match status" value="1"/>
</dbReference>
<gene>
    <name evidence="2" type="ORF">BH747_13080</name>
</gene>
<comment type="caution">
    <text evidence="2">The sequence shown here is derived from an EMBL/GenBank/DDBJ whole genome shotgun (WGS) entry which is preliminary data.</text>
</comment>
<dbReference type="AlphaFoldDB" id="A0A1V8YLH8"/>
<name>A0A1V8YLH8_9ENTE</name>
<feature type="transmembrane region" description="Helical" evidence="1">
    <location>
        <begin position="20"/>
        <end position="43"/>
    </location>
</feature>
<sequence length="403" mass="47563">MNNFFQLRLAKHQKKMMKYLRYVLNDHFVLVCLFLIGGIGFYYSNWLKTLTTPFYIGGIILSLFWLICLFIGKFATFTQAADIVFLLPKEKEMREYLQHAFRYSCVFPFLFLSLACGFSMPLVVVTTGQPFSFYFIYLSILCCLKSSQLQLKRVEIFRIEKKELVIWKIFWFFTTSLILLIGIYGWIWVGLLGAVAQASIYSFFLWKKMSYHLDWEKMVQVEEQRLHQIYQFINLFTDVPEITSRIKRRRYLDPLLQKVNKNSGNTYFYLYARRFIRGSDFSGLFLRLLFIGGLLIASMDDVYFITAVGMLFIYLIGFQLLPLYNQFRYMTLVQLYPIKETQKKKAIQKLLFWLLIITAGIFGLIGAIVLDGVDKIIPMVGYLLLVSLFIKIYLPTRIKKMME</sequence>
<feature type="transmembrane region" description="Helical" evidence="1">
    <location>
        <begin position="100"/>
        <end position="125"/>
    </location>
</feature>
<organism evidence="2 3">
    <name type="scientific">Enterococcus villorum</name>
    <dbReference type="NCBI Taxonomy" id="112904"/>
    <lineage>
        <taxon>Bacteria</taxon>
        <taxon>Bacillati</taxon>
        <taxon>Bacillota</taxon>
        <taxon>Bacilli</taxon>
        <taxon>Lactobacillales</taxon>
        <taxon>Enterococcaceae</taxon>
        <taxon>Enterococcus</taxon>
    </lineage>
</organism>
<feature type="transmembrane region" description="Helical" evidence="1">
    <location>
        <begin position="350"/>
        <end position="370"/>
    </location>
</feature>
<protein>
    <submittedName>
        <fullName evidence="2">Multidrug ABC transporter permease</fullName>
    </submittedName>
</protein>
<dbReference type="PIRSF" id="PIRSF037259">
    <property type="entry name" value="EcsB_ABC"/>
    <property type="match status" value="1"/>
</dbReference>
<feature type="transmembrane region" description="Helical" evidence="1">
    <location>
        <begin position="131"/>
        <end position="151"/>
    </location>
</feature>
<evidence type="ECO:0000256" key="1">
    <source>
        <dbReference type="SAM" id="Phobius"/>
    </source>
</evidence>
<dbReference type="Proteomes" id="UP000192477">
    <property type="component" value="Unassembled WGS sequence"/>
</dbReference>
<dbReference type="RefSeq" id="WP_081185009.1">
    <property type="nucleotide sequence ID" value="NZ_MJEA01000022.1"/>
</dbReference>
<dbReference type="InterPro" id="IPR010288">
    <property type="entry name" value="EcsB_ABC"/>
</dbReference>
<feature type="transmembrane region" description="Helical" evidence="1">
    <location>
        <begin position="163"/>
        <end position="181"/>
    </location>
</feature>
<evidence type="ECO:0000313" key="2">
    <source>
        <dbReference type="EMBL" id="OQO67974.1"/>
    </source>
</evidence>
<keyword evidence="1" id="KW-0472">Membrane</keyword>
<accession>A0A1V8YLH8</accession>
<dbReference type="EMBL" id="MJEA01000022">
    <property type="protein sequence ID" value="OQO67974.1"/>
    <property type="molecule type" value="Genomic_DNA"/>
</dbReference>
<reference evidence="2 3" key="1">
    <citation type="journal article" date="2017" name="BMC Microbiol.">
        <title>Comparative genomics of Enterococcus spp. isolated from bovine feces.</title>
        <authorList>
            <person name="Beukers A.G."/>
            <person name="Zaheer R."/>
            <person name="Goji N."/>
            <person name="Amoako K.K."/>
            <person name="Chaves A.V."/>
            <person name="Ward M.P."/>
            <person name="McAllister T.A."/>
        </authorList>
    </citation>
    <scope>NUCLEOTIDE SEQUENCE [LARGE SCALE GENOMIC DNA]</scope>
    <source>
        <strain evidence="2 3">F1129D 143</strain>
    </source>
</reference>
<feature type="transmembrane region" description="Helical" evidence="1">
    <location>
        <begin position="281"/>
        <end position="297"/>
    </location>
</feature>
<feature type="transmembrane region" description="Helical" evidence="1">
    <location>
        <begin position="55"/>
        <end position="88"/>
    </location>
</feature>
<dbReference type="OrthoDB" id="2447941at2"/>
<dbReference type="STRING" id="112904.BH747_13080"/>
<keyword evidence="1" id="KW-0812">Transmembrane</keyword>
<feature type="transmembrane region" description="Helical" evidence="1">
    <location>
        <begin position="376"/>
        <end position="394"/>
    </location>
</feature>
<feature type="transmembrane region" description="Helical" evidence="1">
    <location>
        <begin position="187"/>
        <end position="206"/>
    </location>
</feature>
<proteinExistence type="predicted"/>
<feature type="transmembrane region" description="Helical" evidence="1">
    <location>
        <begin position="303"/>
        <end position="324"/>
    </location>
</feature>
<keyword evidence="1" id="KW-1133">Transmembrane helix</keyword>
<evidence type="ECO:0000313" key="3">
    <source>
        <dbReference type="Proteomes" id="UP000192477"/>
    </source>
</evidence>
<dbReference type="GO" id="GO:0016020">
    <property type="term" value="C:membrane"/>
    <property type="evidence" value="ECO:0007669"/>
    <property type="project" value="InterPro"/>
</dbReference>